<protein>
    <submittedName>
        <fullName evidence="1">Uncharacterized protein</fullName>
    </submittedName>
</protein>
<gene>
    <name evidence="1" type="ORF">LIER_31926</name>
</gene>
<evidence type="ECO:0000313" key="2">
    <source>
        <dbReference type="Proteomes" id="UP001454036"/>
    </source>
</evidence>
<keyword evidence="2" id="KW-1185">Reference proteome</keyword>
<organism evidence="1 2">
    <name type="scientific">Lithospermum erythrorhizon</name>
    <name type="common">Purple gromwell</name>
    <name type="synonym">Lithospermum officinale var. erythrorhizon</name>
    <dbReference type="NCBI Taxonomy" id="34254"/>
    <lineage>
        <taxon>Eukaryota</taxon>
        <taxon>Viridiplantae</taxon>
        <taxon>Streptophyta</taxon>
        <taxon>Embryophyta</taxon>
        <taxon>Tracheophyta</taxon>
        <taxon>Spermatophyta</taxon>
        <taxon>Magnoliopsida</taxon>
        <taxon>eudicotyledons</taxon>
        <taxon>Gunneridae</taxon>
        <taxon>Pentapetalae</taxon>
        <taxon>asterids</taxon>
        <taxon>lamiids</taxon>
        <taxon>Boraginales</taxon>
        <taxon>Boraginaceae</taxon>
        <taxon>Boraginoideae</taxon>
        <taxon>Lithospermeae</taxon>
        <taxon>Lithospermum</taxon>
    </lineage>
</organism>
<dbReference type="Proteomes" id="UP001454036">
    <property type="component" value="Unassembled WGS sequence"/>
</dbReference>
<dbReference type="AlphaFoldDB" id="A0AAV3RSG9"/>
<sequence length="108" mass="12182">MTEIFTYGGPPSSFCRLRYEPLKLRLPGRLGFLCNAHYPLVCLVIPPTIKIPGQKFSTLRITGPEEDKVTILVAYASLHRGHVAQWPLITKREQEKGHSWSSGHEKAL</sequence>
<reference evidence="1 2" key="1">
    <citation type="submission" date="2024-01" db="EMBL/GenBank/DDBJ databases">
        <title>The complete chloroplast genome sequence of Lithospermum erythrorhizon: insights into the phylogenetic relationship among Boraginaceae species and the maternal lineages of purple gromwells.</title>
        <authorList>
            <person name="Okada T."/>
            <person name="Watanabe K."/>
        </authorList>
    </citation>
    <scope>NUCLEOTIDE SEQUENCE [LARGE SCALE GENOMIC DNA]</scope>
</reference>
<evidence type="ECO:0000313" key="1">
    <source>
        <dbReference type="EMBL" id="GAA0184638.1"/>
    </source>
</evidence>
<name>A0AAV3RSG9_LITER</name>
<comment type="caution">
    <text evidence="1">The sequence shown here is derived from an EMBL/GenBank/DDBJ whole genome shotgun (WGS) entry which is preliminary data.</text>
</comment>
<accession>A0AAV3RSG9</accession>
<dbReference type="EMBL" id="BAABME010012037">
    <property type="protein sequence ID" value="GAA0184638.1"/>
    <property type="molecule type" value="Genomic_DNA"/>
</dbReference>
<proteinExistence type="predicted"/>